<dbReference type="Pfam" id="PF00015">
    <property type="entry name" value="MCPsignal"/>
    <property type="match status" value="1"/>
</dbReference>
<dbReference type="SMART" id="SM00283">
    <property type="entry name" value="MA"/>
    <property type="match status" value="1"/>
</dbReference>
<evidence type="ECO:0000256" key="4">
    <source>
        <dbReference type="ARBA" id="ARBA00022989"/>
    </source>
</evidence>
<keyword evidence="2" id="KW-1003">Cell membrane</keyword>
<gene>
    <name evidence="10" type="ORF">SAMN02746066_01490</name>
</gene>
<dbReference type="InterPro" id="IPR029151">
    <property type="entry name" value="Sensor-like_sf"/>
</dbReference>
<keyword evidence="6 7" id="KW-0807">Transducer</keyword>
<dbReference type="SUPFAM" id="SSF58104">
    <property type="entry name" value="Methyl-accepting chemotaxis protein (MCP) signaling domain"/>
    <property type="match status" value="1"/>
</dbReference>
<feature type="domain" description="Methyl-accepting transducer" evidence="9">
    <location>
        <begin position="282"/>
        <end position="539"/>
    </location>
</feature>
<dbReference type="Pfam" id="PF17202">
    <property type="entry name" value="sCache_3_3"/>
    <property type="match status" value="1"/>
</dbReference>
<keyword evidence="3 8" id="KW-0812">Transmembrane</keyword>
<proteinExistence type="predicted"/>
<dbReference type="InterPro" id="IPR033463">
    <property type="entry name" value="sCache_3"/>
</dbReference>
<dbReference type="Gene3D" id="1.10.287.950">
    <property type="entry name" value="Methyl-accepting chemotaxis protein"/>
    <property type="match status" value="1"/>
</dbReference>
<evidence type="ECO:0000256" key="7">
    <source>
        <dbReference type="PROSITE-ProRule" id="PRU00284"/>
    </source>
</evidence>
<dbReference type="InterPro" id="IPR004089">
    <property type="entry name" value="MCPsignal_dom"/>
</dbReference>
<dbReference type="SUPFAM" id="SSF103190">
    <property type="entry name" value="Sensory domain-like"/>
    <property type="match status" value="1"/>
</dbReference>
<dbReference type="PROSITE" id="PS50111">
    <property type="entry name" value="CHEMOTAXIS_TRANSDUC_2"/>
    <property type="match status" value="1"/>
</dbReference>
<dbReference type="EMBL" id="FRCP01000008">
    <property type="protein sequence ID" value="SHM30330.1"/>
    <property type="molecule type" value="Genomic_DNA"/>
</dbReference>
<dbReference type="PANTHER" id="PTHR32089">
    <property type="entry name" value="METHYL-ACCEPTING CHEMOTAXIS PROTEIN MCPB"/>
    <property type="match status" value="1"/>
</dbReference>
<evidence type="ECO:0000313" key="10">
    <source>
        <dbReference type="EMBL" id="SHM30330.1"/>
    </source>
</evidence>
<keyword evidence="11" id="KW-1185">Reference proteome</keyword>
<dbReference type="Proteomes" id="UP000184038">
    <property type="component" value="Unassembled WGS sequence"/>
</dbReference>
<evidence type="ECO:0000259" key="9">
    <source>
        <dbReference type="PROSITE" id="PS50111"/>
    </source>
</evidence>
<dbReference type="STRING" id="1120996.SAMN02746066_01490"/>
<evidence type="ECO:0000256" key="2">
    <source>
        <dbReference type="ARBA" id="ARBA00022475"/>
    </source>
</evidence>
<keyword evidence="4 8" id="KW-1133">Transmembrane helix</keyword>
<dbReference type="Gene3D" id="6.10.340.10">
    <property type="match status" value="1"/>
</dbReference>
<dbReference type="GO" id="GO:0007165">
    <property type="term" value="P:signal transduction"/>
    <property type="evidence" value="ECO:0007669"/>
    <property type="project" value="UniProtKB-KW"/>
</dbReference>
<protein>
    <submittedName>
        <fullName evidence="10">Methyl-accepting chemotaxis protein</fullName>
    </submittedName>
</protein>
<evidence type="ECO:0000256" key="5">
    <source>
        <dbReference type="ARBA" id="ARBA00023136"/>
    </source>
</evidence>
<evidence type="ECO:0000256" key="3">
    <source>
        <dbReference type="ARBA" id="ARBA00022692"/>
    </source>
</evidence>
<evidence type="ECO:0000256" key="8">
    <source>
        <dbReference type="SAM" id="Phobius"/>
    </source>
</evidence>
<name>A0A1M7HPH8_9FIRM</name>
<organism evidence="10 11">
    <name type="scientific">Anaerosporobacter mobilis DSM 15930</name>
    <dbReference type="NCBI Taxonomy" id="1120996"/>
    <lineage>
        <taxon>Bacteria</taxon>
        <taxon>Bacillati</taxon>
        <taxon>Bacillota</taxon>
        <taxon>Clostridia</taxon>
        <taxon>Lachnospirales</taxon>
        <taxon>Lachnospiraceae</taxon>
        <taxon>Anaerosporobacter</taxon>
    </lineage>
</organism>
<evidence type="ECO:0000256" key="6">
    <source>
        <dbReference type="ARBA" id="ARBA00023224"/>
    </source>
</evidence>
<dbReference type="RefSeq" id="WP_170865458.1">
    <property type="nucleotide sequence ID" value="NZ_FRCP01000008.1"/>
</dbReference>
<comment type="subcellular location">
    <subcellularLocation>
        <location evidence="1">Cell membrane</location>
        <topology evidence="1">Multi-pass membrane protein</topology>
    </subcellularLocation>
</comment>
<sequence>MKVSLRSKITFLVLLPTIAVGLAAMITSTNIVTRIINREIKNQLNAASMVGIEHYQNGNTADYYMNVRGILYKGVVQITDDSSIVDRIKEYSGIEATFFYGDSRYATTWKGENGKQMLDTKLDSDVYEKVYKQGETYFLTDSTIDGVNYYAYYQPVKQPSSGEVVGCFFTGKPSNQVASQIDQIRKQVFLITLFIIVISMILASVMLWFIIKSLKKSVKDLGAVAEGELAISDQSKQIKKTDEISEIAITTVKLREALRNVIGEIMESIDLVKESSEKLSVTADKTKETTEVVKRAVNDISKGAMAQAEETTTANTHVVEMGNYIANTVSDVNQLTLKASTMNESSMEAIDILGELQGINMQTKEAIDLIYSQTNTTNLSAQKIREATNIITDIADETNLLSLNASIEAARAGEQGRGFAVVAAQIQKLAEQSDKSAKAIQDIISMLLKDSNQAVQTMEVVKNTIQKQSEKVEASRIKVNSVNSGIKKFTEGINEIRKRTSKLDKERTHIVDIVQNLTAIAQQNAASAEETLASTTDLAFTMEEVADAIDLLKTITKKLSSEVEIFHM</sequence>
<keyword evidence="5 8" id="KW-0472">Membrane</keyword>
<evidence type="ECO:0000256" key="1">
    <source>
        <dbReference type="ARBA" id="ARBA00004651"/>
    </source>
</evidence>
<dbReference type="AlphaFoldDB" id="A0A1M7HPH8"/>
<evidence type="ECO:0000313" key="11">
    <source>
        <dbReference type="Proteomes" id="UP000184038"/>
    </source>
</evidence>
<reference evidence="10 11" key="1">
    <citation type="submission" date="2016-11" db="EMBL/GenBank/DDBJ databases">
        <authorList>
            <person name="Jaros S."/>
            <person name="Januszkiewicz K."/>
            <person name="Wedrychowicz H."/>
        </authorList>
    </citation>
    <scope>NUCLEOTIDE SEQUENCE [LARGE SCALE GENOMIC DNA]</scope>
    <source>
        <strain evidence="10 11">DSM 15930</strain>
    </source>
</reference>
<accession>A0A1M7HPH8</accession>
<feature type="transmembrane region" description="Helical" evidence="8">
    <location>
        <begin position="188"/>
        <end position="211"/>
    </location>
</feature>
<dbReference type="GO" id="GO:0005886">
    <property type="term" value="C:plasma membrane"/>
    <property type="evidence" value="ECO:0007669"/>
    <property type="project" value="UniProtKB-SubCell"/>
</dbReference>
<dbReference type="PANTHER" id="PTHR32089:SF112">
    <property type="entry name" value="LYSOZYME-LIKE PROTEIN-RELATED"/>
    <property type="match status" value="1"/>
</dbReference>